<comment type="caution">
    <text evidence="1">The sequence shown here is derived from an EMBL/GenBank/DDBJ whole genome shotgun (WGS) entry which is preliminary data.</text>
</comment>
<keyword evidence="2" id="KW-1185">Reference proteome</keyword>
<evidence type="ECO:0000313" key="2">
    <source>
        <dbReference type="Proteomes" id="UP000031668"/>
    </source>
</evidence>
<gene>
    <name evidence="1" type="ORF">RF11_06491</name>
</gene>
<dbReference type="Proteomes" id="UP000031668">
    <property type="component" value="Unassembled WGS sequence"/>
</dbReference>
<accession>A0A0C2J944</accession>
<organism evidence="1 2">
    <name type="scientific">Thelohanellus kitauei</name>
    <name type="common">Myxosporean</name>
    <dbReference type="NCBI Taxonomy" id="669202"/>
    <lineage>
        <taxon>Eukaryota</taxon>
        <taxon>Metazoa</taxon>
        <taxon>Cnidaria</taxon>
        <taxon>Myxozoa</taxon>
        <taxon>Myxosporea</taxon>
        <taxon>Bivalvulida</taxon>
        <taxon>Platysporina</taxon>
        <taxon>Myxobolidae</taxon>
        <taxon>Thelohanellus</taxon>
    </lineage>
</organism>
<name>A0A0C2J944_THEKT</name>
<reference evidence="1 2" key="1">
    <citation type="journal article" date="2014" name="Genome Biol. Evol.">
        <title>The genome of the myxosporean Thelohanellus kitauei shows adaptations to nutrient acquisition within its fish host.</title>
        <authorList>
            <person name="Yang Y."/>
            <person name="Xiong J."/>
            <person name="Zhou Z."/>
            <person name="Huo F."/>
            <person name="Miao W."/>
            <person name="Ran C."/>
            <person name="Liu Y."/>
            <person name="Zhang J."/>
            <person name="Feng J."/>
            <person name="Wang M."/>
            <person name="Wang M."/>
            <person name="Wang L."/>
            <person name="Yao B."/>
        </authorList>
    </citation>
    <scope>NUCLEOTIDE SEQUENCE [LARGE SCALE GENOMIC DNA]</scope>
    <source>
        <strain evidence="1">Wuqing</strain>
    </source>
</reference>
<dbReference type="EMBL" id="JWZT01000443">
    <property type="protein sequence ID" value="KII74344.1"/>
    <property type="molecule type" value="Genomic_DNA"/>
</dbReference>
<proteinExistence type="predicted"/>
<sequence length="99" mass="10965">MLQVVQALLQGCFRTISLPPHNTGKAGKTSGSEIKMKTYRALHSGSKYKINWNSFDVLEELNADTIVIWVEKFRELSNMIALTDSTGVACVMSAINTPF</sequence>
<dbReference type="AlphaFoldDB" id="A0A0C2J944"/>
<protein>
    <submittedName>
        <fullName evidence="1">Uncharacterized protein</fullName>
    </submittedName>
</protein>
<evidence type="ECO:0000313" key="1">
    <source>
        <dbReference type="EMBL" id="KII74344.1"/>
    </source>
</evidence>